<keyword evidence="1" id="KW-0732">Signal</keyword>
<sequence length="270" mass="29617">MARASLLHRHPNAMLKLCYLILLVLAIVHTQAKISGSNVPYIYPEHAQVQAKLHPAKITHAHPNSIYDQVSLETVERPGDAHSPGWVSPKEGQGSMLDITGNGFREPINVIISGHSDLSVLSEHGLLNYVRSIGFSFECLHIHLGGLQFANLGDGNGWQPQLFEYRSLIYPGSLGVWLGSCWESLAGGNHFRVWKQNGSLADTGAWFLAVSKEESVAEKHTIIPNGYDLGRDQLVQAAKRGGSFSGASWYATVDWQPDLIPKGIQSTLFD</sequence>
<keyword evidence="3" id="KW-1185">Reference proteome</keyword>
<evidence type="ECO:0000313" key="2">
    <source>
        <dbReference type="EMBL" id="WFD45248.1"/>
    </source>
</evidence>
<dbReference type="AlphaFoldDB" id="A0AAF0FIU7"/>
<dbReference type="Proteomes" id="UP001214628">
    <property type="component" value="Chromosome 7"/>
</dbReference>
<name>A0AAF0FIU7_9BASI</name>
<dbReference type="EMBL" id="CP118381">
    <property type="protein sequence ID" value="WFD45248.1"/>
    <property type="molecule type" value="Genomic_DNA"/>
</dbReference>
<accession>A0AAF0FIU7</accession>
<organism evidence="2 3">
    <name type="scientific">Malassezia psittaci</name>
    <dbReference type="NCBI Taxonomy" id="1821823"/>
    <lineage>
        <taxon>Eukaryota</taxon>
        <taxon>Fungi</taxon>
        <taxon>Dikarya</taxon>
        <taxon>Basidiomycota</taxon>
        <taxon>Ustilaginomycotina</taxon>
        <taxon>Malasseziomycetes</taxon>
        <taxon>Malasseziales</taxon>
        <taxon>Malasseziaceae</taxon>
        <taxon>Malassezia</taxon>
    </lineage>
</organism>
<gene>
    <name evidence="2" type="ORF">MPSI1_003927</name>
</gene>
<evidence type="ECO:0000256" key="1">
    <source>
        <dbReference type="SAM" id="SignalP"/>
    </source>
</evidence>
<evidence type="ECO:0000313" key="3">
    <source>
        <dbReference type="Proteomes" id="UP001214628"/>
    </source>
</evidence>
<feature type="signal peptide" evidence="1">
    <location>
        <begin position="1"/>
        <end position="32"/>
    </location>
</feature>
<feature type="chain" id="PRO_5041946127" evidence="1">
    <location>
        <begin position="33"/>
        <end position="270"/>
    </location>
</feature>
<reference evidence="2" key="1">
    <citation type="submission" date="2023-02" db="EMBL/GenBank/DDBJ databases">
        <title>Mating type loci evolution in Malassezia.</title>
        <authorList>
            <person name="Coelho M.A."/>
        </authorList>
    </citation>
    <scope>NUCLEOTIDE SEQUENCE</scope>
    <source>
        <strain evidence="2">CBS 14136</strain>
    </source>
</reference>
<protein>
    <submittedName>
        <fullName evidence="2">Uncharacterized protein</fullName>
    </submittedName>
</protein>
<proteinExistence type="predicted"/>